<comment type="caution">
    <text evidence="1">The sequence shown here is derived from an EMBL/GenBank/DDBJ whole genome shotgun (WGS) entry which is preliminary data.</text>
</comment>
<keyword evidence="2" id="KW-1185">Reference proteome</keyword>
<proteinExistence type="predicted"/>
<dbReference type="EMBL" id="BROD01000001">
    <property type="protein sequence ID" value="GKX67140.1"/>
    <property type="molecule type" value="Genomic_DNA"/>
</dbReference>
<evidence type="ECO:0000313" key="2">
    <source>
        <dbReference type="Proteomes" id="UP001058074"/>
    </source>
</evidence>
<reference evidence="1" key="1">
    <citation type="journal article" date="2025" name="Int. J. Syst. Evol. Microbiol.">
        <title>Inconstantimicrobium mannanitabidum sp. nov., a novel member of the family Clostridiaceae isolated from anoxic soil under the treatment of reductive soil disinfestation.</title>
        <authorList>
            <person name="Ueki A."/>
            <person name="Tonouchi A."/>
            <person name="Honma S."/>
            <person name="Kaku N."/>
            <person name="Ueki K."/>
        </authorList>
    </citation>
    <scope>NUCLEOTIDE SEQUENCE</scope>
    <source>
        <strain evidence="1">TW13</strain>
    </source>
</reference>
<sequence>MKKINMFILTVILFFIPTNIFAKDNKLDSSLNEDEFVVYVAKDGLYISTLQENSITMLDKGNKIKNPLISKNGDKVAYIKNDDLYVCDIKKADIVKVDSSAMSYTWNNAGELVYSTEDKGMSLYNSNTKKSEKIINNEYYYYNINFNSKDLIYANKRPEYGAKSTSLQDMGIISYSLSNKEEKLLLSGVPTTIIAIGSTPNISRISRDDKYIYIWNKPNSASMSADVNEFAVYDVVNNKFIQFNSGEKNFDLDNNKNMNALAYKNNISPNPVDSNIIAIIKGGGREMFADKTLGILDIKTAKFTEVPFKDKVEMMPCYSEDGKKILFSVTKSLEYDMEKGNVPILRIWQNQPHYIYEVDAETLNKRQITSSKYFDFMPRYIKYDEILFVRAIGDSFSLWKTKNGIETKLADNLSFGVEDYTSSWYYGHYKTEKVIDLFIKDR</sequence>
<accession>A0ACB5RCZ1</accession>
<dbReference type="Proteomes" id="UP001058074">
    <property type="component" value="Unassembled WGS sequence"/>
</dbReference>
<name>A0ACB5RCZ1_9CLOT</name>
<evidence type="ECO:0000313" key="1">
    <source>
        <dbReference type="EMBL" id="GKX67140.1"/>
    </source>
</evidence>
<protein>
    <submittedName>
        <fullName evidence="1">Uncharacterized protein</fullName>
    </submittedName>
</protein>
<gene>
    <name evidence="1" type="ORF">rsdtw13_23980</name>
</gene>
<organism evidence="1 2">
    <name type="scientific">Inconstantimicrobium mannanitabidum</name>
    <dbReference type="NCBI Taxonomy" id="1604901"/>
    <lineage>
        <taxon>Bacteria</taxon>
        <taxon>Bacillati</taxon>
        <taxon>Bacillota</taxon>
        <taxon>Clostridia</taxon>
        <taxon>Eubacteriales</taxon>
        <taxon>Clostridiaceae</taxon>
        <taxon>Inconstantimicrobium</taxon>
    </lineage>
</organism>